<dbReference type="OrthoDB" id="1524810at2"/>
<reference evidence="2 3" key="1">
    <citation type="submission" date="2018-07" db="EMBL/GenBank/DDBJ databases">
        <title>Genomic Encyclopedia of Type Strains, Phase III (KMG-III): the genomes of soil and plant-associated and newly described type strains.</title>
        <authorList>
            <person name="Whitman W."/>
        </authorList>
    </citation>
    <scope>NUCLEOTIDE SEQUENCE [LARGE SCALE GENOMIC DNA]</scope>
    <source>
        <strain evidence="2 3">CECT 7958</strain>
    </source>
</reference>
<dbReference type="RefSeq" id="WP_114309332.1">
    <property type="nucleotide sequence ID" value="NZ_QPJO01000002.1"/>
</dbReference>
<dbReference type="EMBL" id="QPJO01000002">
    <property type="protein sequence ID" value="RCW92536.1"/>
    <property type="molecule type" value="Genomic_DNA"/>
</dbReference>
<evidence type="ECO:0000259" key="1">
    <source>
        <dbReference type="PROSITE" id="PS50828"/>
    </source>
</evidence>
<dbReference type="InterPro" id="IPR036063">
    <property type="entry name" value="Smr_dom_sf"/>
</dbReference>
<accession>A0A368ZG92</accession>
<protein>
    <recommendedName>
        <fullName evidence="1">Smr domain-containing protein</fullName>
    </recommendedName>
</protein>
<dbReference type="Gene3D" id="3.30.1370.110">
    <property type="match status" value="1"/>
</dbReference>
<feature type="domain" description="Smr" evidence="1">
    <location>
        <begin position="110"/>
        <end position="180"/>
    </location>
</feature>
<comment type="caution">
    <text evidence="2">The sequence shown here is derived from an EMBL/GenBank/DDBJ whole genome shotgun (WGS) entry which is preliminary data.</text>
</comment>
<dbReference type="Pfam" id="PF01713">
    <property type="entry name" value="Smr"/>
    <property type="match status" value="1"/>
</dbReference>
<sequence>MKFKKGDQVETIDDAITGVVTKVSDEIVTLEDVQGFEFQFEARELMLAASGHSLERSIYNTDFEAVKREKASKKRKSAPTVKPKERNAPKFEVDLHIHHLTKSYKHMTSFDMLNLQLDTAKGQLEFAMRKRIPKIVFIHGVGEGVLRQELETLFSRYNNVTFYDADYKTYGLGATEVRILQNVAP</sequence>
<keyword evidence="3" id="KW-1185">Reference proteome</keyword>
<dbReference type="AlphaFoldDB" id="A0A368ZG92"/>
<organism evidence="2 3">
    <name type="scientific">Winogradskyella arenosi</name>
    <dbReference type="NCBI Taxonomy" id="533325"/>
    <lineage>
        <taxon>Bacteria</taxon>
        <taxon>Pseudomonadati</taxon>
        <taxon>Bacteroidota</taxon>
        <taxon>Flavobacteriia</taxon>
        <taxon>Flavobacteriales</taxon>
        <taxon>Flavobacteriaceae</taxon>
        <taxon>Winogradskyella</taxon>
    </lineage>
</organism>
<dbReference type="PROSITE" id="PS50828">
    <property type="entry name" value="SMR"/>
    <property type="match status" value="1"/>
</dbReference>
<proteinExistence type="predicted"/>
<dbReference type="Proteomes" id="UP000253436">
    <property type="component" value="Unassembled WGS sequence"/>
</dbReference>
<evidence type="ECO:0000313" key="3">
    <source>
        <dbReference type="Proteomes" id="UP000253436"/>
    </source>
</evidence>
<dbReference type="InterPro" id="IPR002625">
    <property type="entry name" value="Smr_dom"/>
</dbReference>
<name>A0A368ZG92_9FLAO</name>
<evidence type="ECO:0000313" key="2">
    <source>
        <dbReference type="EMBL" id="RCW92536.1"/>
    </source>
</evidence>
<gene>
    <name evidence="2" type="ORF">DFQ08_102566</name>
</gene>